<feature type="compositionally biased region" description="Basic residues" evidence="21">
    <location>
        <begin position="186"/>
        <end position="201"/>
    </location>
</feature>
<dbReference type="GO" id="GO:0004527">
    <property type="term" value="F:exonuclease activity"/>
    <property type="evidence" value="ECO:0007669"/>
    <property type="project" value="UniProtKB-KW"/>
</dbReference>
<dbReference type="CDD" id="cd04862">
    <property type="entry name" value="PaeLigD_Pol_like"/>
    <property type="match status" value="1"/>
</dbReference>
<feature type="region of interest" description="Disordered" evidence="21">
    <location>
        <begin position="180"/>
        <end position="212"/>
    </location>
</feature>
<dbReference type="CDD" id="cd07971">
    <property type="entry name" value="OBF_DNA_ligase_LigD"/>
    <property type="match status" value="1"/>
</dbReference>
<dbReference type="PROSITE" id="PS50160">
    <property type="entry name" value="DNA_LIGASE_A3"/>
    <property type="match status" value="1"/>
</dbReference>
<dbReference type="RefSeq" id="WP_103075012.1">
    <property type="nucleotide sequence ID" value="NZ_NPZB01000001.1"/>
</dbReference>
<evidence type="ECO:0000256" key="3">
    <source>
        <dbReference type="ARBA" id="ARBA00022598"/>
    </source>
</evidence>
<dbReference type="NCBIfam" id="TIGR02777">
    <property type="entry name" value="LigD_PE_dom"/>
    <property type="match status" value="1"/>
</dbReference>
<dbReference type="GO" id="GO:0003910">
    <property type="term" value="F:DNA ligase (ATP) activity"/>
    <property type="evidence" value="ECO:0007669"/>
    <property type="project" value="UniProtKB-EC"/>
</dbReference>
<dbReference type="Proteomes" id="UP000236220">
    <property type="component" value="Unassembled WGS sequence"/>
</dbReference>
<evidence type="ECO:0000256" key="2">
    <source>
        <dbReference type="ARBA" id="ARBA00012727"/>
    </source>
</evidence>
<protein>
    <recommendedName>
        <fullName evidence="2">DNA ligase (ATP)</fullName>
        <ecNumber evidence="2">6.5.1.1</ecNumber>
    </recommendedName>
    <alternativeName>
        <fullName evidence="19">NHEJ DNA polymerase</fullName>
    </alternativeName>
</protein>
<keyword evidence="8" id="KW-0547">Nucleotide-binding</keyword>
<keyword evidence="17" id="KW-0464">Manganese</keyword>
<evidence type="ECO:0000256" key="10">
    <source>
        <dbReference type="ARBA" id="ARBA00022801"/>
    </source>
</evidence>
<comment type="catalytic activity">
    <reaction evidence="20">
        <text>ATP + (deoxyribonucleotide)n-3'-hydroxyl + 5'-phospho-(deoxyribonucleotide)m = (deoxyribonucleotide)n+m + AMP + diphosphate.</text>
        <dbReference type="EC" id="6.5.1.1"/>
    </reaction>
</comment>
<feature type="region of interest" description="Disordered" evidence="21">
    <location>
        <begin position="1"/>
        <end position="28"/>
    </location>
</feature>
<dbReference type="Gene3D" id="3.90.920.10">
    <property type="entry name" value="DNA primase, PRIM domain"/>
    <property type="match status" value="1"/>
</dbReference>
<keyword evidence="4" id="KW-0808">Transferase</keyword>
<dbReference type="GO" id="GO:0006281">
    <property type="term" value="P:DNA repair"/>
    <property type="evidence" value="ECO:0007669"/>
    <property type="project" value="UniProtKB-KW"/>
</dbReference>
<evidence type="ECO:0000256" key="5">
    <source>
        <dbReference type="ARBA" id="ARBA00022695"/>
    </source>
</evidence>
<evidence type="ECO:0000256" key="7">
    <source>
        <dbReference type="ARBA" id="ARBA00022723"/>
    </source>
</evidence>
<dbReference type="PANTHER" id="PTHR42705:SF2">
    <property type="entry name" value="BIFUNCTIONAL NON-HOMOLOGOUS END JOINING PROTEIN LIGD"/>
    <property type="match status" value="1"/>
</dbReference>
<name>A0A2K1Q3B8_9GAMM</name>
<keyword evidence="15" id="KW-0233">DNA recombination</keyword>
<keyword evidence="18" id="KW-0511">Multifunctional enzyme</keyword>
<evidence type="ECO:0000256" key="15">
    <source>
        <dbReference type="ARBA" id="ARBA00023172"/>
    </source>
</evidence>
<evidence type="ECO:0000256" key="9">
    <source>
        <dbReference type="ARBA" id="ARBA00022763"/>
    </source>
</evidence>
<evidence type="ECO:0000256" key="6">
    <source>
        <dbReference type="ARBA" id="ARBA00022722"/>
    </source>
</evidence>
<dbReference type="Gene3D" id="3.30.470.30">
    <property type="entry name" value="DNA ligase/mRNA capping enzyme"/>
    <property type="match status" value="1"/>
</dbReference>
<evidence type="ECO:0000256" key="1">
    <source>
        <dbReference type="ARBA" id="ARBA00001936"/>
    </source>
</evidence>
<keyword evidence="7" id="KW-0479">Metal-binding</keyword>
<evidence type="ECO:0000313" key="23">
    <source>
        <dbReference type="EMBL" id="PNS09503.1"/>
    </source>
</evidence>
<dbReference type="InterPro" id="IPR012340">
    <property type="entry name" value="NA-bd_OB-fold"/>
</dbReference>
<dbReference type="Gene3D" id="2.40.50.140">
    <property type="entry name" value="Nucleic acid-binding proteins"/>
    <property type="match status" value="1"/>
</dbReference>
<dbReference type="NCBIfam" id="TIGR02778">
    <property type="entry name" value="ligD_pol"/>
    <property type="match status" value="1"/>
</dbReference>
<sequence>MDLHEYAQKRRFPGTPEPDGIPAPRKRGQRRPIFVVQLHHARARHYDFRLEVDGVLKSWAVPKGPSLRAGEKRLAVQVEDHPLSYASFQGDIPKGHYGAGHVAVFDHGVWSGQGDPLEALAAGKLDFTLEGSKLHGAWKLVRTGTAKSGTKRQPQWLLIKRTDPFAADVEADDLIDTVATADPQAKRRAPSRQKRAGKKTKSAATQSHAQWTRRAAALPGAVPGALAGFKPELATLRQQAPSGDDWLHEVKWDGYRMLTDIVGGVVRLRSRNDLDWTGDFPDIVAALEALPIADAHVDGELVALGKNGISDFALLQHVLQGRDVASLRYVVFDLPGLAGYDLGRAPLLSRKELLKDLIATSPNGPLQFSQHVIGHGGEVFAASGKQGLEGILSKRIDSQYVQARSHDWIKVKHAQSDEFVIVGYSAPVGSRKRFGALLTATRDESGQLRYSGRIGTGFRDEDLQSLWKKMQPLRRQTPTIALPSHLPHDKRDRGNITWIDPRLVIEAAYRGFGKDGLLRQASFQRLRIDKVAKEIAMPANSSPVKTTRARASATVAISSRDRIVFPDSGVTKGDVADYYEQIADRILPWIAERPLSLMRCPGGIASECFFQKHHANALGNDVRSISLHQKSGVEDYLYIKNAAGLMELVQMNTLEFHPWGSRIDKPELPDMLVFDLDPDPGIGWKEVVDAARDVREHLRAARLESFVRLSGGKGLHVVVPIRRGPDWETVRNFTGAFAEAMAASQPLRYVATMSKARRKGRIFIDWLRNGRGATSVCNWSLRARKGAPVAMPIRWEELGRTAGPDAYDLKKALRRARTMKEDPWADFGSLKQSLPG</sequence>
<dbReference type="GO" id="GO:0003887">
    <property type="term" value="F:DNA-directed DNA polymerase activity"/>
    <property type="evidence" value="ECO:0007669"/>
    <property type="project" value="UniProtKB-KW"/>
</dbReference>
<keyword evidence="24" id="KW-1185">Reference proteome</keyword>
<evidence type="ECO:0000256" key="20">
    <source>
        <dbReference type="ARBA" id="ARBA00034003"/>
    </source>
</evidence>
<dbReference type="InterPro" id="IPR012310">
    <property type="entry name" value="DNA_ligase_ATP-dep_cent"/>
</dbReference>
<evidence type="ECO:0000256" key="16">
    <source>
        <dbReference type="ARBA" id="ARBA00023204"/>
    </source>
</evidence>
<dbReference type="PANTHER" id="PTHR42705">
    <property type="entry name" value="BIFUNCTIONAL NON-HOMOLOGOUS END JOINING PROTEIN LIGD"/>
    <property type="match status" value="1"/>
</dbReference>
<evidence type="ECO:0000256" key="19">
    <source>
        <dbReference type="ARBA" id="ARBA00029943"/>
    </source>
</evidence>
<dbReference type="Pfam" id="PF01068">
    <property type="entry name" value="DNA_ligase_A_M"/>
    <property type="match status" value="1"/>
</dbReference>
<dbReference type="EMBL" id="NPZB01000001">
    <property type="protein sequence ID" value="PNS09503.1"/>
    <property type="molecule type" value="Genomic_DNA"/>
</dbReference>
<keyword evidence="13" id="KW-0239">DNA-directed DNA polymerase</keyword>
<evidence type="ECO:0000256" key="18">
    <source>
        <dbReference type="ARBA" id="ARBA00023268"/>
    </source>
</evidence>
<gene>
    <name evidence="23" type="ORF">Lysil_1132</name>
</gene>
<evidence type="ECO:0000256" key="12">
    <source>
        <dbReference type="ARBA" id="ARBA00022840"/>
    </source>
</evidence>
<evidence type="ECO:0000256" key="8">
    <source>
        <dbReference type="ARBA" id="ARBA00022741"/>
    </source>
</evidence>
<dbReference type="NCBIfam" id="TIGR02779">
    <property type="entry name" value="NHEJ_ligase_lig"/>
    <property type="match status" value="1"/>
</dbReference>
<dbReference type="NCBIfam" id="TIGR02776">
    <property type="entry name" value="NHEJ_ligase_prk"/>
    <property type="match status" value="1"/>
</dbReference>
<evidence type="ECO:0000256" key="17">
    <source>
        <dbReference type="ARBA" id="ARBA00023211"/>
    </source>
</evidence>
<keyword evidence="3 23" id="KW-0436">Ligase</keyword>
<dbReference type="GO" id="GO:0005524">
    <property type="term" value="F:ATP binding"/>
    <property type="evidence" value="ECO:0007669"/>
    <property type="project" value="UniProtKB-KW"/>
</dbReference>
<dbReference type="SUPFAM" id="SSF50249">
    <property type="entry name" value="Nucleic acid-binding proteins"/>
    <property type="match status" value="1"/>
</dbReference>
<keyword evidence="9" id="KW-0227">DNA damage</keyword>
<evidence type="ECO:0000256" key="11">
    <source>
        <dbReference type="ARBA" id="ARBA00022839"/>
    </source>
</evidence>
<dbReference type="InterPro" id="IPR014146">
    <property type="entry name" value="LigD_ligase_dom"/>
</dbReference>
<organism evidence="23 24">
    <name type="scientific">Solilutibacter silvestris</name>
    <dbReference type="NCBI Taxonomy" id="1645665"/>
    <lineage>
        <taxon>Bacteria</taxon>
        <taxon>Pseudomonadati</taxon>
        <taxon>Pseudomonadota</taxon>
        <taxon>Gammaproteobacteria</taxon>
        <taxon>Lysobacterales</taxon>
        <taxon>Lysobacteraceae</taxon>
        <taxon>Solilutibacter</taxon>
    </lineage>
</organism>
<dbReference type="Pfam" id="PF04679">
    <property type="entry name" value="DNA_ligase_A_C"/>
    <property type="match status" value="1"/>
</dbReference>
<evidence type="ECO:0000256" key="13">
    <source>
        <dbReference type="ARBA" id="ARBA00022932"/>
    </source>
</evidence>
<keyword evidence="16" id="KW-0234">DNA repair</keyword>
<comment type="cofactor">
    <cofactor evidence="1">
        <name>Mn(2+)</name>
        <dbReference type="ChEBI" id="CHEBI:29035"/>
    </cofactor>
</comment>
<keyword evidence="11" id="KW-0269">Exonuclease</keyword>
<dbReference type="InterPro" id="IPR052171">
    <property type="entry name" value="NHEJ_LigD"/>
</dbReference>
<dbReference type="GO" id="GO:0046872">
    <property type="term" value="F:metal ion binding"/>
    <property type="evidence" value="ECO:0007669"/>
    <property type="project" value="UniProtKB-KW"/>
</dbReference>
<keyword evidence="14" id="KW-0238">DNA-binding</keyword>
<accession>A0A2K1Q3B8</accession>
<dbReference type="Gene3D" id="3.30.1490.70">
    <property type="match status" value="1"/>
</dbReference>
<keyword evidence="6" id="KW-0540">Nuclease</keyword>
<evidence type="ECO:0000256" key="4">
    <source>
        <dbReference type="ARBA" id="ARBA00022679"/>
    </source>
</evidence>
<proteinExistence type="predicted"/>
<dbReference type="InterPro" id="IPR012309">
    <property type="entry name" value="DNA_ligase_ATP-dep_C"/>
</dbReference>
<dbReference type="InterPro" id="IPR014144">
    <property type="entry name" value="LigD_PE_domain"/>
</dbReference>
<dbReference type="InterPro" id="IPR014143">
    <property type="entry name" value="NHEJ_ligase_prk"/>
</dbReference>
<dbReference type="GO" id="GO:0006310">
    <property type="term" value="P:DNA recombination"/>
    <property type="evidence" value="ECO:0007669"/>
    <property type="project" value="UniProtKB-KW"/>
</dbReference>
<dbReference type="CDD" id="cd07906">
    <property type="entry name" value="Adenylation_DNA_ligase_LigD_LigC"/>
    <property type="match status" value="1"/>
</dbReference>
<dbReference type="SUPFAM" id="SSF56091">
    <property type="entry name" value="DNA ligase/mRNA capping enzyme, catalytic domain"/>
    <property type="match status" value="1"/>
</dbReference>
<dbReference type="EC" id="6.5.1.1" evidence="2"/>
<dbReference type="InterPro" id="IPR014145">
    <property type="entry name" value="LigD_pol_dom"/>
</dbReference>
<dbReference type="OrthoDB" id="9802472at2"/>
<keyword evidence="10" id="KW-0378">Hydrolase</keyword>
<evidence type="ECO:0000256" key="14">
    <source>
        <dbReference type="ARBA" id="ARBA00023125"/>
    </source>
</evidence>
<dbReference type="AlphaFoldDB" id="A0A2K1Q3B8"/>
<evidence type="ECO:0000313" key="24">
    <source>
        <dbReference type="Proteomes" id="UP000236220"/>
    </source>
</evidence>
<evidence type="ECO:0000256" key="21">
    <source>
        <dbReference type="SAM" id="MobiDB-lite"/>
    </source>
</evidence>
<keyword evidence="5" id="KW-0548">Nucleotidyltransferase</keyword>
<dbReference type="Pfam" id="PF13298">
    <property type="entry name" value="LigD_N"/>
    <property type="match status" value="1"/>
</dbReference>
<dbReference type="GO" id="GO:0003677">
    <property type="term" value="F:DNA binding"/>
    <property type="evidence" value="ECO:0007669"/>
    <property type="project" value="UniProtKB-KW"/>
</dbReference>
<feature type="domain" description="ATP-dependent DNA ligase family profile" evidence="22">
    <location>
        <begin position="329"/>
        <end position="412"/>
    </location>
</feature>
<evidence type="ECO:0000259" key="22">
    <source>
        <dbReference type="PROSITE" id="PS50160"/>
    </source>
</evidence>
<keyword evidence="12" id="KW-0067">ATP-binding</keyword>
<reference evidence="23 24" key="1">
    <citation type="submission" date="2017-08" db="EMBL/GenBank/DDBJ databases">
        <title>Lysobacter sylvestris genome.</title>
        <authorList>
            <person name="Zhang D.-C."/>
            <person name="Albuquerque L."/>
            <person name="Franca L."/>
            <person name="Froufe H.J.C."/>
            <person name="Barroso C."/>
            <person name="Egas C."/>
            <person name="Da Costa M."/>
            <person name="Margesin R."/>
        </authorList>
    </citation>
    <scope>NUCLEOTIDE SEQUENCE [LARGE SCALE GENOMIC DNA]</scope>
    <source>
        <strain evidence="23 24">AM20-91</strain>
    </source>
</reference>
<dbReference type="InterPro" id="IPR033651">
    <property type="entry name" value="PaeLigD_Pol-like"/>
</dbReference>
<comment type="caution">
    <text evidence="23">The sequence shown here is derived from an EMBL/GenBank/DDBJ whole genome shotgun (WGS) entry which is preliminary data.</text>
</comment>
<dbReference type="Pfam" id="PF21686">
    <property type="entry name" value="LigD_Prim-Pol"/>
    <property type="match status" value="1"/>
</dbReference>